<feature type="domain" description="Response regulatory" evidence="8">
    <location>
        <begin position="4"/>
        <end position="118"/>
    </location>
</feature>
<dbReference type="Pfam" id="PF00072">
    <property type="entry name" value="Response_reg"/>
    <property type="match status" value="2"/>
</dbReference>
<evidence type="ECO:0000256" key="4">
    <source>
        <dbReference type="ARBA" id="ARBA00022777"/>
    </source>
</evidence>
<dbReference type="EMBL" id="FQZL01000007">
    <property type="protein sequence ID" value="SHI84189.1"/>
    <property type="molecule type" value="Genomic_DNA"/>
</dbReference>
<dbReference type="PROSITE" id="PS50109">
    <property type="entry name" value="HIS_KIN"/>
    <property type="match status" value="1"/>
</dbReference>
<dbReference type="OrthoDB" id="9773956at2"/>
<evidence type="ECO:0000259" key="7">
    <source>
        <dbReference type="PROSITE" id="PS50109"/>
    </source>
</evidence>
<dbReference type="RefSeq" id="WP_073048524.1">
    <property type="nucleotide sequence ID" value="NZ_FQZL01000007.1"/>
</dbReference>
<evidence type="ECO:0000256" key="3">
    <source>
        <dbReference type="ARBA" id="ARBA00022553"/>
    </source>
</evidence>
<dbReference type="InterPro" id="IPR005467">
    <property type="entry name" value="His_kinase_dom"/>
</dbReference>
<dbReference type="GO" id="GO:0000155">
    <property type="term" value="F:phosphorelay sensor kinase activity"/>
    <property type="evidence" value="ECO:0007669"/>
    <property type="project" value="InterPro"/>
</dbReference>
<organism evidence="9 10">
    <name type="scientific">Dethiosulfatibacter aminovorans DSM 17477</name>
    <dbReference type="NCBI Taxonomy" id="1121476"/>
    <lineage>
        <taxon>Bacteria</taxon>
        <taxon>Bacillati</taxon>
        <taxon>Bacillota</taxon>
        <taxon>Tissierellia</taxon>
        <taxon>Dethiosulfatibacter</taxon>
    </lineage>
</organism>
<dbReference type="SMART" id="SM00387">
    <property type="entry name" value="HATPase_c"/>
    <property type="match status" value="1"/>
</dbReference>
<dbReference type="Gene3D" id="3.30.565.10">
    <property type="entry name" value="Histidine kinase-like ATPase, C-terminal domain"/>
    <property type="match status" value="1"/>
</dbReference>
<dbReference type="InterPro" id="IPR001789">
    <property type="entry name" value="Sig_transdc_resp-reg_receiver"/>
</dbReference>
<dbReference type="SMART" id="SM00448">
    <property type="entry name" value="REC"/>
    <property type="match status" value="2"/>
</dbReference>
<feature type="domain" description="Histidine kinase" evidence="7">
    <location>
        <begin position="309"/>
        <end position="534"/>
    </location>
</feature>
<keyword evidence="10" id="KW-1185">Reference proteome</keyword>
<dbReference type="AlphaFoldDB" id="A0A1M6EFN1"/>
<gene>
    <name evidence="9" type="ORF">SAMN02745751_01180</name>
</gene>
<reference evidence="9 10" key="1">
    <citation type="submission" date="2016-11" db="EMBL/GenBank/DDBJ databases">
        <authorList>
            <person name="Jaros S."/>
            <person name="Januszkiewicz K."/>
            <person name="Wedrychowicz H."/>
        </authorList>
    </citation>
    <scope>NUCLEOTIDE SEQUENCE [LARGE SCALE GENOMIC DNA]</scope>
    <source>
        <strain evidence="9 10">DSM 17477</strain>
    </source>
</reference>
<keyword evidence="3 6" id="KW-0597">Phosphoprotein</keyword>
<dbReference type="InterPro" id="IPR011006">
    <property type="entry name" value="CheY-like_superfamily"/>
</dbReference>
<dbReference type="SUPFAM" id="SSF52172">
    <property type="entry name" value="CheY-like"/>
    <property type="match status" value="2"/>
</dbReference>
<dbReference type="PROSITE" id="PS50110">
    <property type="entry name" value="RESPONSE_REGULATORY"/>
    <property type="match status" value="2"/>
</dbReference>
<dbReference type="Pfam" id="PF00512">
    <property type="entry name" value="HisKA"/>
    <property type="match status" value="1"/>
</dbReference>
<name>A0A1M6EFN1_9FIRM</name>
<dbReference type="PANTHER" id="PTHR43065">
    <property type="entry name" value="SENSOR HISTIDINE KINASE"/>
    <property type="match status" value="1"/>
</dbReference>
<protein>
    <recommendedName>
        <fullName evidence="2">histidine kinase</fullName>
        <ecNumber evidence="2">2.7.13.3</ecNumber>
    </recommendedName>
</protein>
<keyword evidence="4 9" id="KW-0808">Transferase</keyword>
<dbReference type="InterPro" id="IPR036890">
    <property type="entry name" value="HATPase_C_sf"/>
</dbReference>
<feature type="modified residue" description="4-aspartylphosphate" evidence="6">
    <location>
        <position position="181"/>
    </location>
</feature>
<evidence type="ECO:0000256" key="1">
    <source>
        <dbReference type="ARBA" id="ARBA00000085"/>
    </source>
</evidence>
<evidence type="ECO:0000256" key="2">
    <source>
        <dbReference type="ARBA" id="ARBA00012438"/>
    </source>
</evidence>
<feature type="domain" description="Response regulatory" evidence="8">
    <location>
        <begin position="132"/>
        <end position="246"/>
    </location>
</feature>
<dbReference type="Proteomes" id="UP000184052">
    <property type="component" value="Unassembled WGS sequence"/>
</dbReference>
<sequence>MGMRVLIVDDDIHICRELETDISRSHMKTHSALSIDDARKILKSEDIDIVILDVYLNGENSIGFVSEVKGKYSSCEVIIMTGFSTQDLAVEALRKGAIDYLEKPLDMKILNTALGRAMDKIKREKEMDFKHTILLADDDVHLTENLSRILSKEGYEVLTANDGKTGYDIINSKKVDVMICDMEMPVMSGMELMEKVKRNFGDTEVIMMTGFGDESLAIEALRKGAINYLRKPIDLEELLISIEKAAERIMLYRNRLYRSRELKINAEIVSKINLELERRIEERTSEITMIQSQLFQTSKLATLGEMAAGLAHELNQPLTGISLTTGNMKMLAKRGLLEENALLESLSTIEGLVKRMSKIIVHIRTFARQDVQKFVVMDVNESLDNAMSLMAEQIRLNDIEMSVKKTENLPQVMGEPYQIEQVLINVIANAKDAVNEKESILSGKIKGYGKKIGIETACENGWIKIDIRDNGIGMDEKTKEKFFEPFYTTKEVGKATGLGMSISYGIMKGHSGRIDVDSSEDKGTCISIKLKPYMED</sequence>
<keyword evidence="4 9" id="KW-0418">Kinase</keyword>
<proteinExistence type="predicted"/>
<evidence type="ECO:0000313" key="10">
    <source>
        <dbReference type="Proteomes" id="UP000184052"/>
    </source>
</evidence>
<accession>A0A1M6EFN1</accession>
<keyword evidence="5" id="KW-0902">Two-component regulatory system</keyword>
<evidence type="ECO:0000256" key="5">
    <source>
        <dbReference type="ARBA" id="ARBA00023012"/>
    </source>
</evidence>
<feature type="modified residue" description="4-aspartylphosphate" evidence="6">
    <location>
        <position position="53"/>
    </location>
</feature>
<dbReference type="Pfam" id="PF02518">
    <property type="entry name" value="HATPase_c"/>
    <property type="match status" value="1"/>
</dbReference>
<dbReference type="Gene3D" id="1.10.287.130">
    <property type="match status" value="1"/>
</dbReference>
<dbReference type="CDD" id="cd00082">
    <property type="entry name" value="HisKA"/>
    <property type="match status" value="1"/>
</dbReference>
<dbReference type="EC" id="2.7.13.3" evidence="2"/>
<dbReference type="InterPro" id="IPR003594">
    <property type="entry name" value="HATPase_dom"/>
</dbReference>
<dbReference type="InterPro" id="IPR003661">
    <property type="entry name" value="HisK_dim/P_dom"/>
</dbReference>
<dbReference type="InterPro" id="IPR004358">
    <property type="entry name" value="Sig_transdc_His_kin-like_C"/>
</dbReference>
<dbReference type="PANTHER" id="PTHR43065:SF42">
    <property type="entry name" value="TWO-COMPONENT SENSOR PPRA"/>
    <property type="match status" value="1"/>
</dbReference>
<comment type="catalytic activity">
    <reaction evidence="1">
        <text>ATP + protein L-histidine = ADP + protein N-phospho-L-histidine.</text>
        <dbReference type="EC" id="2.7.13.3"/>
    </reaction>
</comment>
<dbReference type="PRINTS" id="PR00344">
    <property type="entry name" value="BCTRLSENSOR"/>
</dbReference>
<dbReference type="SMART" id="SM00388">
    <property type="entry name" value="HisKA"/>
    <property type="match status" value="1"/>
</dbReference>
<dbReference type="SUPFAM" id="SSF47384">
    <property type="entry name" value="Homodimeric domain of signal transducing histidine kinase"/>
    <property type="match status" value="1"/>
</dbReference>
<evidence type="ECO:0000259" key="8">
    <source>
        <dbReference type="PROSITE" id="PS50110"/>
    </source>
</evidence>
<dbReference type="Gene3D" id="3.40.50.2300">
    <property type="match status" value="2"/>
</dbReference>
<dbReference type="STRING" id="1121476.SAMN02745751_01180"/>
<evidence type="ECO:0000256" key="6">
    <source>
        <dbReference type="PROSITE-ProRule" id="PRU00169"/>
    </source>
</evidence>
<evidence type="ECO:0000313" key="9">
    <source>
        <dbReference type="EMBL" id="SHI84189.1"/>
    </source>
</evidence>
<dbReference type="InterPro" id="IPR036097">
    <property type="entry name" value="HisK_dim/P_sf"/>
</dbReference>
<dbReference type="SUPFAM" id="SSF55874">
    <property type="entry name" value="ATPase domain of HSP90 chaperone/DNA topoisomerase II/histidine kinase"/>
    <property type="match status" value="1"/>
</dbReference>